<dbReference type="AlphaFoldDB" id="A0A3L6TMV0"/>
<feature type="compositionally biased region" description="Basic residues" evidence="1">
    <location>
        <begin position="11"/>
        <end position="23"/>
    </location>
</feature>
<proteinExistence type="predicted"/>
<gene>
    <name evidence="2" type="ORF">C2845_PM01G00700</name>
</gene>
<organism evidence="2 3">
    <name type="scientific">Panicum miliaceum</name>
    <name type="common">Proso millet</name>
    <name type="synonym">Broomcorn millet</name>
    <dbReference type="NCBI Taxonomy" id="4540"/>
    <lineage>
        <taxon>Eukaryota</taxon>
        <taxon>Viridiplantae</taxon>
        <taxon>Streptophyta</taxon>
        <taxon>Embryophyta</taxon>
        <taxon>Tracheophyta</taxon>
        <taxon>Spermatophyta</taxon>
        <taxon>Magnoliopsida</taxon>
        <taxon>Liliopsida</taxon>
        <taxon>Poales</taxon>
        <taxon>Poaceae</taxon>
        <taxon>PACMAD clade</taxon>
        <taxon>Panicoideae</taxon>
        <taxon>Panicodae</taxon>
        <taxon>Paniceae</taxon>
        <taxon>Panicinae</taxon>
        <taxon>Panicum</taxon>
        <taxon>Panicum sect. Panicum</taxon>
    </lineage>
</organism>
<protein>
    <submittedName>
        <fullName evidence="2">F-box protein</fullName>
    </submittedName>
</protein>
<evidence type="ECO:0000256" key="1">
    <source>
        <dbReference type="SAM" id="MobiDB-lite"/>
    </source>
</evidence>
<keyword evidence="3" id="KW-1185">Reference proteome</keyword>
<reference evidence="3" key="1">
    <citation type="journal article" date="2019" name="Nat. Commun.">
        <title>The genome of broomcorn millet.</title>
        <authorList>
            <person name="Zou C."/>
            <person name="Miki D."/>
            <person name="Li D."/>
            <person name="Tang Q."/>
            <person name="Xiao L."/>
            <person name="Rajput S."/>
            <person name="Deng P."/>
            <person name="Jia W."/>
            <person name="Huang R."/>
            <person name="Zhang M."/>
            <person name="Sun Y."/>
            <person name="Hu J."/>
            <person name="Fu X."/>
            <person name="Schnable P.S."/>
            <person name="Li F."/>
            <person name="Zhang H."/>
            <person name="Feng B."/>
            <person name="Zhu X."/>
            <person name="Liu R."/>
            <person name="Schnable J.C."/>
            <person name="Zhu J.-K."/>
            <person name="Zhang H."/>
        </authorList>
    </citation>
    <scope>NUCLEOTIDE SEQUENCE [LARGE SCALE GENOMIC DNA]</scope>
</reference>
<dbReference type="Proteomes" id="UP000275267">
    <property type="component" value="Unassembled WGS sequence"/>
</dbReference>
<evidence type="ECO:0000313" key="2">
    <source>
        <dbReference type="EMBL" id="RLN41570.1"/>
    </source>
</evidence>
<name>A0A3L6TMV0_PANMI</name>
<dbReference type="EMBL" id="PQIB02000001">
    <property type="protein sequence ID" value="RLN41570.1"/>
    <property type="molecule type" value="Genomic_DNA"/>
</dbReference>
<feature type="region of interest" description="Disordered" evidence="1">
    <location>
        <begin position="1"/>
        <end position="53"/>
    </location>
</feature>
<accession>A0A3L6TMV0</accession>
<comment type="caution">
    <text evidence="2">The sequence shown here is derived from an EMBL/GenBank/DDBJ whole genome shotgun (WGS) entry which is preliminary data.</text>
</comment>
<evidence type="ECO:0000313" key="3">
    <source>
        <dbReference type="Proteomes" id="UP000275267"/>
    </source>
</evidence>
<sequence length="114" mass="12813">MQYPSLQKCRVQQKRRRRHRAGGGKKDVSTSGQPKRGGPAARLYRQGSGEEPHRKEDIQVNFAGTAHLQKVSDWVLTWVVAVDERSGMHPVSPITSEQIALPLEIAMEQARPIF</sequence>